<dbReference type="Proteomes" id="UP000826212">
    <property type="component" value="Chromosome"/>
</dbReference>
<protein>
    <submittedName>
        <fullName evidence="1">DUF4007 family protein</fullName>
    </submittedName>
</protein>
<sequence>MTKYTFSGHETFYCRHYWLKKGVDYVIQGNNFSSPDAVTKLGVGKNMVTSIRFWLKSFGILSHDKNNITFIGNYLFSEENGKDPYLEDINSLWLLHYLLISEKAASLYALFFLKLRLGEKEFTDEKVKDLLNRHLKKEAIALPNEKSLTADVKVLRSNYLPPTNSKNVEDDFSGLLQDLGIIKPLGTKKYIIENQQRKNLSTEILVYSIIDLYENTLASQDHNRGDFSISINQLLSDEQYNVAKIFCLNEQGLLDKIQELQNDSFYNGKITYSENAGIRELQIIKDLKKEDILNKYYNGVK</sequence>
<keyword evidence="2" id="KW-1185">Reference proteome</keyword>
<accession>A0AC61NPU4</accession>
<evidence type="ECO:0000313" key="2">
    <source>
        <dbReference type="Proteomes" id="UP000826212"/>
    </source>
</evidence>
<dbReference type="EMBL" id="CP081303">
    <property type="protein sequence ID" value="QZE15890.1"/>
    <property type="molecule type" value="Genomic_DNA"/>
</dbReference>
<gene>
    <name evidence="1" type="ORF">K4L44_08675</name>
</gene>
<evidence type="ECO:0000313" key="1">
    <source>
        <dbReference type="EMBL" id="QZE15890.1"/>
    </source>
</evidence>
<organism evidence="1 2">
    <name type="scientific">Halosquirtibacter laminarini</name>
    <dbReference type="NCBI Taxonomy" id="3374600"/>
    <lineage>
        <taxon>Bacteria</taxon>
        <taxon>Pseudomonadati</taxon>
        <taxon>Bacteroidota</taxon>
        <taxon>Bacteroidia</taxon>
        <taxon>Marinilabiliales</taxon>
        <taxon>Prolixibacteraceae</taxon>
        <taxon>Halosquirtibacter</taxon>
    </lineage>
</organism>
<name>A0AC61NPU4_9BACT</name>
<proteinExistence type="predicted"/>
<reference evidence="1" key="1">
    <citation type="submission" date="2021-08" db="EMBL/GenBank/DDBJ databases">
        <title>Novel anaerobic bacterium isolated from sea squirt in East Sea, Republic of Korea.</title>
        <authorList>
            <person name="Nguyen T.H."/>
            <person name="Li Z."/>
            <person name="Lee Y.-J."/>
            <person name="Ko J."/>
            <person name="Kim S.-G."/>
        </authorList>
    </citation>
    <scope>NUCLEOTIDE SEQUENCE</scope>
    <source>
        <strain evidence="1">KCTC 25031</strain>
    </source>
</reference>